<evidence type="ECO:0000256" key="5">
    <source>
        <dbReference type="ARBA" id="ARBA00022845"/>
    </source>
</evidence>
<comment type="function">
    <text evidence="11">Binds directly to 23S rRNA. The L1 stalk is quite mobile in the ribosome, and is involved in E site tRNA release.</text>
</comment>
<keyword evidence="5 11" id="KW-0810">Translation regulation</keyword>
<evidence type="ECO:0000256" key="10">
    <source>
        <dbReference type="ARBA" id="ARBA00059110"/>
    </source>
</evidence>
<comment type="caution">
    <text evidence="13">The sequence shown here is derived from an EMBL/GenBank/DDBJ whole genome shotgun (WGS) entry which is preliminary data.</text>
</comment>
<evidence type="ECO:0000256" key="3">
    <source>
        <dbReference type="ARBA" id="ARBA00022555"/>
    </source>
</evidence>
<evidence type="ECO:0000256" key="2">
    <source>
        <dbReference type="ARBA" id="ARBA00022491"/>
    </source>
</evidence>
<dbReference type="PROSITE" id="PS01199">
    <property type="entry name" value="RIBOSOMAL_L1"/>
    <property type="match status" value="1"/>
</dbReference>
<dbReference type="AlphaFoldDB" id="A0A0Q9YEW2"/>
<dbReference type="STRING" id="437022.CC99x_01043"/>
<dbReference type="FunFam" id="3.40.50.790:FF:000001">
    <property type="entry name" value="50S ribosomal protein L1"/>
    <property type="match status" value="1"/>
</dbReference>
<evidence type="ECO:0000256" key="12">
    <source>
        <dbReference type="RuleBase" id="RU000659"/>
    </source>
</evidence>
<dbReference type="EMBL" id="LKHV02000001">
    <property type="protein sequence ID" value="MCS5709403.1"/>
    <property type="molecule type" value="Genomic_DNA"/>
</dbReference>
<dbReference type="SUPFAM" id="SSF56808">
    <property type="entry name" value="Ribosomal protein L1"/>
    <property type="match status" value="1"/>
</dbReference>
<evidence type="ECO:0000313" key="13">
    <source>
        <dbReference type="EMBL" id="KRG19053.1"/>
    </source>
</evidence>
<dbReference type="InterPro" id="IPR023673">
    <property type="entry name" value="Ribosomal_uL1_CS"/>
</dbReference>
<evidence type="ECO:0000256" key="11">
    <source>
        <dbReference type="HAMAP-Rule" id="MF_01318"/>
    </source>
</evidence>
<name>A0A0Q9YEW2_9GAMM</name>
<dbReference type="InterPro" id="IPR028364">
    <property type="entry name" value="Ribosomal_uL1/biogenesis"/>
</dbReference>
<dbReference type="Gene3D" id="3.40.50.790">
    <property type="match status" value="1"/>
</dbReference>
<comment type="subunit">
    <text evidence="11">Part of the 50S ribosomal subunit.</text>
</comment>
<dbReference type="PIRSF" id="PIRSF002155">
    <property type="entry name" value="Ribosomal_L1"/>
    <property type="match status" value="1"/>
</dbReference>
<proteinExistence type="inferred from homology"/>
<evidence type="ECO:0000256" key="1">
    <source>
        <dbReference type="ARBA" id="ARBA00010531"/>
    </source>
</evidence>
<dbReference type="InterPro" id="IPR005878">
    <property type="entry name" value="Ribosom_uL1_bac-type"/>
</dbReference>
<dbReference type="GO" id="GO:0022625">
    <property type="term" value="C:cytosolic large ribosomal subunit"/>
    <property type="evidence" value="ECO:0007669"/>
    <property type="project" value="TreeGrafter"/>
</dbReference>
<sequence length="235" mass="25127">MAKISKRMKQVRQQYDKAKIYAPDDALKLLTSLSNTKFLESVDAAIILGVDPKKSDQAVRGASILPNGTGKTMRVAVFAQGPNADKARAAGADAVGFEDLAEELKQKADSGKIDYDVIIATPDAMRIVGLLGRVLGPRGLMPNPKVGTVTTDVEKAVNNAKSGQVTFRADKGGIIHCTIGKANFTVQALRENLDRLMADLRRAKPSTSKGVYFKKVILSTTMGPGLVVDKSSLDL</sequence>
<dbReference type="InterPro" id="IPR016095">
    <property type="entry name" value="Ribosomal_uL1_3-a/b-sand"/>
</dbReference>
<evidence type="ECO:0000313" key="15">
    <source>
        <dbReference type="Proteomes" id="UP000051494"/>
    </source>
</evidence>
<dbReference type="EMBL" id="LKHV01000004">
    <property type="protein sequence ID" value="KRG19053.1"/>
    <property type="molecule type" value="Genomic_DNA"/>
</dbReference>
<evidence type="ECO:0000313" key="14">
    <source>
        <dbReference type="EMBL" id="MCS5709403.1"/>
    </source>
</evidence>
<keyword evidence="3 11" id="KW-0820">tRNA-binding</keyword>
<evidence type="ECO:0000256" key="7">
    <source>
        <dbReference type="ARBA" id="ARBA00022980"/>
    </source>
</evidence>
<keyword evidence="6 11" id="KW-0694">RNA-binding</keyword>
<dbReference type="GO" id="GO:0006417">
    <property type="term" value="P:regulation of translation"/>
    <property type="evidence" value="ECO:0007669"/>
    <property type="project" value="UniProtKB-KW"/>
</dbReference>
<dbReference type="GO" id="GO:0003735">
    <property type="term" value="F:structural constituent of ribosome"/>
    <property type="evidence" value="ECO:0007669"/>
    <property type="project" value="InterPro"/>
</dbReference>
<evidence type="ECO:0000256" key="9">
    <source>
        <dbReference type="ARBA" id="ARBA00035241"/>
    </source>
</evidence>
<reference evidence="14" key="3">
    <citation type="submission" date="2021-06" db="EMBL/GenBank/DDBJ databases">
        <title>Genomic Description and Analysis of Intracellular Bacteria, Candidatus Berkiella cookevillensis and Candidatus Berkiella aquae.</title>
        <authorList>
            <person name="Kidane D.T."/>
            <person name="Mehari Y.T."/>
            <person name="Rice F.C."/>
            <person name="Arivett B.A."/>
            <person name="Farone A.L."/>
            <person name="Berk S.G."/>
            <person name="Farone M.B."/>
        </authorList>
    </citation>
    <scope>NUCLEOTIDE SEQUENCE</scope>
    <source>
        <strain evidence="14">CC99</strain>
    </source>
</reference>
<comment type="similarity">
    <text evidence="1 11 12">Belongs to the universal ribosomal protein uL1 family.</text>
</comment>
<keyword evidence="2 11" id="KW-0678">Repressor</keyword>
<dbReference type="Gene3D" id="3.30.190.20">
    <property type="match status" value="1"/>
</dbReference>
<dbReference type="Proteomes" id="UP000051494">
    <property type="component" value="Unassembled WGS sequence"/>
</dbReference>
<dbReference type="RefSeq" id="WP_057624165.1">
    <property type="nucleotide sequence ID" value="NZ_LKHV02000001.1"/>
</dbReference>
<evidence type="ECO:0000256" key="6">
    <source>
        <dbReference type="ARBA" id="ARBA00022884"/>
    </source>
</evidence>
<organism evidence="13">
    <name type="scientific">Candidatus Berkiella cookevillensis</name>
    <dbReference type="NCBI Taxonomy" id="437022"/>
    <lineage>
        <taxon>Bacteria</taxon>
        <taxon>Pseudomonadati</taxon>
        <taxon>Pseudomonadota</taxon>
        <taxon>Gammaproteobacteria</taxon>
        <taxon>Candidatus Berkiellales</taxon>
        <taxon>Candidatus Berkiellaceae</taxon>
        <taxon>Candidatus Berkiella</taxon>
    </lineage>
</organism>
<dbReference type="Pfam" id="PF00687">
    <property type="entry name" value="Ribosomal_L1"/>
    <property type="match status" value="1"/>
</dbReference>
<dbReference type="InterPro" id="IPR023674">
    <property type="entry name" value="Ribosomal_uL1-like"/>
</dbReference>
<dbReference type="InterPro" id="IPR002143">
    <property type="entry name" value="Ribosomal_uL1"/>
</dbReference>
<accession>A0A0Q9YEW2</accession>
<dbReference type="NCBIfam" id="TIGR01169">
    <property type="entry name" value="rplA_bact"/>
    <property type="match status" value="1"/>
</dbReference>
<gene>
    <name evidence="11 13" type="primary">rplA</name>
    <name evidence="13" type="ORF">CC99x_01043</name>
    <name evidence="14" type="ORF">CC99x_010850</name>
</gene>
<comment type="function">
    <text evidence="10 11">Protein L1 is also a translational repressor protein, it controls the translation of the L11 operon by binding to its mRNA.</text>
</comment>
<reference evidence="13" key="1">
    <citation type="submission" date="2015-09" db="EMBL/GenBank/DDBJ databases">
        <title>Draft Genome Sequences of Two Novel Amoeba-resistant Intranuclear Bacteria, Candidatus Berkiella cookevillensis and Candidatus Berkiella aquae.</title>
        <authorList>
            <person name="Mehari Y.T."/>
            <person name="Arivett B.A."/>
            <person name="Farone A.L."/>
            <person name="Gunderson J.H."/>
            <person name="Farone M.B."/>
        </authorList>
    </citation>
    <scope>NUCLEOTIDE SEQUENCE [LARGE SCALE GENOMIC DNA]</scope>
    <source>
        <strain evidence="13">CC99</strain>
    </source>
</reference>
<dbReference type="GO" id="GO:0000049">
    <property type="term" value="F:tRNA binding"/>
    <property type="evidence" value="ECO:0007669"/>
    <property type="project" value="UniProtKB-KW"/>
</dbReference>
<keyword evidence="15" id="KW-1185">Reference proteome</keyword>
<keyword evidence="4 11" id="KW-0699">rRNA-binding</keyword>
<keyword evidence="7 11" id="KW-0689">Ribosomal protein</keyword>
<dbReference type="PATRIC" id="fig|1590042.3.peg.1063"/>
<dbReference type="CDD" id="cd00403">
    <property type="entry name" value="Ribosomal_L1"/>
    <property type="match status" value="1"/>
</dbReference>
<reference evidence="14" key="2">
    <citation type="journal article" date="2016" name="Genome Announc.">
        <title>Draft Genome Sequences of Two Novel Amoeba-Resistant Intranuclear Bacteria, 'Candidatus Berkiella cookevillensis' and 'Candidatus Berkiella aquae'.</title>
        <authorList>
            <person name="Mehari Y.T."/>
            <person name="Arivett B.A."/>
            <person name="Farone A.L."/>
            <person name="Gunderson J.H."/>
            <person name="Farone M.B."/>
        </authorList>
    </citation>
    <scope>NUCLEOTIDE SEQUENCE</scope>
    <source>
        <strain evidence="14">CC99</strain>
    </source>
</reference>
<dbReference type="HAMAP" id="MF_01318_B">
    <property type="entry name" value="Ribosomal_uL1_B"/>
    <property type="match status" value="1"/>
</dbReference>
<evidence type="ECO:0000256" key="8">
    <source>
        <dbReference type="ARBA" id="ARBA00023274"/>
    </source>
</evidence>
<dbReference type="GO" id="GO:0006412">
    <property type="term" value="P:translation"/>
    <property type="evidence" value="ECO:0007669"/>
    <property type="project" value="UniProtKB-UniRule"/>
</dbReference>
<evidence type="ECO:0000256" key="4">
    <source>
        <dbReference type="ARBA" id="ARBA00022730"/>
    </source>
</evidence>
<dbReference type="PANTHER" id="PTHR36427:SF3">
    <property type="entry name" value="LARGE RIBOSOMAL SUBUNIT PROTEIN UL1M"/>
    <property type="match status" value="1"/>
</dbReference>
<dbReference type="PANTHER" id="PTHR36427">
    <property type="entry name" value="54S RIBOSOMAL PROTEIN L1, MITOCHONDRIAL"/>
    <property type="match status" value="1"/>
</dbReference>
<dbReference type="GO" id="GO:0019843">
    <property type="term" value="F:rRNA binding"/>
    <property type="evidence" value="ECO:0007669"/>
    <property type="project" value="UniProtKB-UniRule"/>
</dbReference>
<dbReference type="OrthoDB" id="9803740at2"/>
<keyword evidence="8 11" id="KW-0687">Ribonucleoprotein</keyword>
<protein>
    <recommendedName>
        <fullName evidence="9 11">Large ribosomal subunit protein uL1</fullName>
    </recommendedName>
</protein>